<sequence length="266" mass="28986">MRANVTTKERDPGTQHAGGSQSDTALHRVPLTGAPKYARISRVPAQDLYASPVTRDSEQDQRKTAGPLNASGIRQKSSQPGRFSGTQVHQRQHVTFRDSPLEQGGKGYSVKSAEFRRKSDTSVMQDKESQNKEIRRNSDAAVLTMQQGNTSVLAHRQRSVVHVSGNSTSVSTCARASTSVVTKQPVSGSMMQNPLCNPDWPTLPESDYENCADTTLVLTDDGFVDVFATSKQAYGYANLAEGVKSLVKLLHVPFQCCKRKVGLCCN</sequence>
<evidence type="ECO:0000313" key="2">
    <source>
        <dbReference type="EMBL" id="KAH3752444.1"/>
    </source>
</evidence>
<evidence type="ECO:0000313" key="3">
    <source>
        <dbReference type="Proteomes" id="UP000828390"/>
    </source>
</evidence>
<protein>
    <submittedName>
        <fullName evidence="2">Uncharacterized protein</fullName>
    </submittedName>
</protein>
<name>A0A9D4DNB6_DREPO</name>
<keyword evidence="3" id="KW-1185">Reference proteome</keyword>
<dbReference type="EMBL" id="JAIWYP010000010">
    <property type="protein sequence ID" value="KAH3752444.1"/>
    <property type="molecule type" value="Genomic_DNA"/>
</dbReference>
<organism evidence="2 3">
    <name type="scientific">Dreissena polymorpha</name>
    <name type="common">Zebra mussel</name>
    <name type="synonym">Mytilus polymorpha</name>
    <dbReference type="NCBI Taxonomy" id="45954"/>
    <lineage>
        <taxon>Eukaryota</taxon>
        <taxon>Metazoa</taxon>
        <taxon>Spiralia</taxon>
        <taxon>Lophotrochozoa</taxon>
        <taxon>Mollusca</taxon>
        <taxon>Bivalvia</taxon>
        <taxon>Autobranchia</taxon>
        <taxon>Heteroconchia</taxon>
        <taxon>Euheterodonta</taxon>
        <taxon>Imparidentia</taxon>
        <taxon>Neoheterodontei</taxon>
        <taxon>Myida</taxon>
        <taxon>Dreissenoidea</taxon>
        <taxon>Dreissenidae</taxon>
        <taxon>Dreissena</taxon>
    </lineage>
</organism>
<reference evidence="2" key="2">
    <citation type="submission" date="2020-11" db="EMBL/GenBank/DDBJ databases">
        <authorList>
            <person name="McCartney M.A."/>
            <person name="Auch B."/>
            <person name="Kono T."/>
            <person name="Mallez S."/>
            <person name="Becker A."/>
            <person name="Gohl D.M."/>
            <person name="Silverstein K.A.T."/>
            <person name="Koren S."/>
            <person name="Bechman K.B."/>
            <person name="Herman A."/>
            <person name="Abrahante J.E."/>
            <person name="Garbe J."/>
        </authorList>
    </citation>
    <scope>NUCLEOTIDE SEQUENCE</scope>
    <source>
        <strain evidence="2">Duluth1</strain>
        <tissue evidence="2">Whole animal</tissue>
    </source>
</reference>
<gene>
    <name evidence="2" type="ORF">DPMN_187061</name>
</gene>
<accession>A0A9D4DNB6</accession>
<dbReference type="Proteomes" id="UP000828390">
    <property type="component" value="Unassembled WGS sequence"/>
</dbReference>
<feature type="region of interest" description="Disordered" evidence="1">
    <location>
        <begin position="1"/>
        <end position="136"/>
    </location>
</feature>
<evidence type="ECO:0000256" key="1">
    <source>
        <dbReference type="SAM" id="MobiDB-lite"/>
    </source>
</evidence>
<comment type="caution">
    <text evidence="2">The sequence shown here is derived from an EMBL/GenBank/DDBJ whole genome shotgun (WGS) entry which is preliminary data.</text>
</comment>
<proteinExistence type="predicted"/>
<feature type="compositionally biased region" description="Basic and acidic residues" evidence="1">
    <location>
        <begin position="113"/>
        <end position="136"/>
    </location>
</feature>
<reference evidence="2" key="1">
    <citation type="journal article" date="2019" name="bioRxiv">
        <title>The Genome of the Zebra Mussel, Dreissena polymorpha: A Resource for Invasive Species Research.</title>
        <authorList>
            <person name="McCartney M.A."/>
            <person name="Auch B."/>
            <person name="Kono T."/>
            <person name="Mallez S."/>
            <person name="Zhang Y."/>
            <person name="Obille A."/>
            <person name="Becker A."/>
            <person name="Abrahante J.E."/>
            <person name="Garbe J."/>
            <person name="Badalamenti J.P."/>
            <person name="Herman A."/>
            <person name="Mangelson H."/>
            <person name="Liachko I."/>
            <person name="Sullivan S."/>
            <person name="Sone E.D."/>
            <person name="Koren S."/>
            <person name="Silverstein K.A.T."/>
            <person name="Beckman K.B."/>
            <person name="Gohl D.M."/>
        </authorList>
    </citation>
    <scope>NUCLEOTIDE SEQUENCE</scope>
    <source>
        <strain evidence="2">Duluth1</strain>
        <tissue evidence="2">Whole animal</tissue>
    </source>
</reference>
<feature type="compositionally biased region" description="Polar residues" evidence="1">
    <location>
        <begin position="72"/>
        <end position="89"/>
    </location>
</feature>
<dbReference type="AlphaFoldDB" id="A0A9D4DNB6"/>